<evidence type="ECO:0000256" key="1">
    <source>
        <dbReference type="SAM" id="MobiDB-lite"/>
    </source>
</evidence>
<comment type="caution">
    <text evidence="2">The sequence shown here is derived from an EMBL/GenBank/DDBJ whole genome shotgun (WGS) entry which is preliminary data.</text>
</comment>
<dbReference type="Proteomes" id="UP001270362">
    <property type="component" value="Unassembled WGS sequence"/>
</dbReference>
<keyword evidence="3" id="KW-1185">Reference proteome</keyword>
<feature type="compositionally biased region" description="Polar residues" evidence="1">
    <location>
        <begin position="124"/>
        <end position="134"/>
    </location>
</feature>
<dbReference type="AlphaFoldDB" id="A0AAE0XFV5"/>
<proteinExistence type="predicted"/>
<evidence type="ECO:0000313" key="2">
    <source>
        <dbReference type="EMBL" id="KAK3692699.1"/>
    </source>
</evidence>
<accession>A0AAE0XFV5</accession>
<protein>
    <submittedName>
        <fullName evidence="2">Uncharacterized protein</fullName>
    </submittedName>
</protein>
<name>A0AAE0XFV5_9PEZI</name>
<feature type="region of interest" description="Disordered" evidence="1">
    <location>
        <begin position="124"/>
        <end position="177"/>
    </location>
</feature>
<sequence length="396" mass="44257">MPQTGRKAQWLLFGLISYREFTSPSRSHTNGSCFLQGTSGLVAAPVGTTPLSIYFSRYPQNLPLNSQFEFKKKEIQSKSTFHSQTKDKCTWNTNLPISNDEHVCLRTSPESVSQPLSTHQYTAFQGSAESSKPRMSSYDHPNCTDWTPIPSEGSRPASRETTQPPPGFSLPASSPSGPSYSGFWLSSTARAMESMATYLPPPSKICPRSTGGRDNVRTSPCRIKSDVGEHNEYNGTCADSSTSEATLAPSPQQQRDSERWVWLRTLIRTMIERKLPMHPSSELGDIETDLRLYKMGMLNDDDLFRLYGMGPSALQSICRTRVPVSIALLNCILDVRAFEDMPERTRRGFEWQVSGLRDAAEKYDEQPSPAYSCRLVSALEALRQWLLKTFGYGFSG</sequence>
<feature type="region of interest" description="Disordered" evidence="1">
    <location>
        <begin position="233"/>
        <end position="254"/>
    </location>
</feature>
<dbReference type="EMBL" id="JAULSO010000001">
    <property type="protein sequence ID" value="KAK3692699.1"/>
    <property type="molecule type" value="Genomic_DNA"/>
</dbReference>
<gene>
    <name evidence="2" type="ORF">B0T22DRAFT_447914</name>
</gene>
<evidence type="ECO:0000313" key="3">
    <source>
        <dbReference type="Proteomes" id="UP001270362"/>
    </source>
</evidence>
<organism evidence="2 3">
    <name type="scientific">Podospora appendiculata</name>
    <dbReference type="NCBI Taxonomy" id="314037"/>
    <lineage>
        <taxon>Eukaryota</taxon>
        <taxon>Fungi</taxon>
        <taxon>Dikarya</taxon>
        <taxon>Ascomycota</taxon>
        <taxon>Pezizomycotina</taxon>
        <taxon>Sordariomycetes</taxon>
        <taxon>Sordariomycetidae</taxon>
        <taxon>Sordariales</taxon>
        <taxon>Podosporaceae</taxon>
        <taxon>Podospora</taxon>
    </lineage>
</organism>
<reference evidence="2" key="1">
    <citation type="journal article" date="2023" name="Mol. Phylogenet. Evol.">
        <title>Genome-scale phylogeny and comparative genomics of the fungal order Sordariales.</title>
        <authorList>
            <person name="Hensen N."/>
            <person name="Bonometti L."/>
            <person name="Westerberg I."/>
            <person name="Brannstrom I.O."/>
            <person name="Guillou S."/>
            <person name="Cros-Aarteil S."/>
            <person name="Calhoun S."/>
            <person name="Haridas S."/>
            <person name="Kuo A."/>
            <person name="Mondo S."/>
            <person name="Pangilinan J."/>
            <person name="Riley R."/>
            <person name="LaButti K."/>
            <person name="Andreopoulos B."/>
            <person name="Lipzen A."/>
            <person name="Chen C."/>
            <person name="Yan M."/>
            <person name="Daum C."/>
            <person name="Ng V."/>
            <person name="Clum A."/>
            <person name="Steindorff A."/>
            <person name="Ohm R.A."/>
            <person name="Martin F."/>
            <person name="Silar P."/>
            <person name="Natvig D.O."/>
            <person name="Lalanne C."/>
            <person name="Gautier V."/>
            <person name="Ament-Velasquez S.L."/>
            <person name="Kruys A."/>
            <person name="Hutchinson M.I."/>
            <person name="Powell A.J."/>
            <person name="Barry K."/>
            <person name="Miller A.N."/>
            <person name="Grigoriev I.V."/>
            <person name="Debuchy R."/>
            <person name="Gladieux P."/>
            <person name="Hiltunen Thoren M."/>
            <person name="Johannesson H."/>
        </authorList>
    </citation>
    <scope>NUCLEOTIDE SEQUENCE</scope>
    <source>
        <strain evidence="2">CBS 314.62</strain>
    </source>
</reference>
<reference evidence="2" key="2">
    <citation type="submission" date="2023-06" db="EMBL/GenBank/DDBJ databases">
        <authorList>
            <consortium name="Lawrence Berkeley National Laboratory"/>
            <person name="Haridas S."/>
            <person name="Hensen N."/>
            <person name="Bonometti L."/>
            <person name="Westerberg I."/>
            <person name="Brannstrom I.O."/>
            <person name="Guillou S."/>
            <person name="Cros-Aarteil S."/>
            <person name="Calhoun S."/>
            <person name="Kuo A."/>
            <person name="Mondo S."/>
            <person name="Pangilinan J."/>
            <person name="Riley R."/>
            <person name="Labutti K."/>
            <person name="Andreopoulos B."/>
            <person name="Lipzen A."/>
            <person name="Chen C."/>
            <person name="Yanf M."/>
            <person name="Daum C."/>
            <person name="Ng V."/>
            <person name="Clum A."/>
            <person name="Steindorff A."/>
            <person name="Ohm R."/>
            <person name="Martin F."/>
            <person name="Silar P."/>
            <person name="Natvig D."/>
            <person name="Lalanne C."/>
            <person name="Gautier V."/>
            <person name="Ament-Velasquez S.L."/>
            <person name="Kruys A."/>
            <person name="Hutchinson M.I."/>
            <person name="Powell A.J."/>
            <person name="Barry K."/>
            <person name="Miller A.N."/>
            <person name="Grigoriev I.V."/>
            <person name="Debuchy R."/>
            <person name="Gladieux P."/>
            <person name="Thoren M.H."/>
            <person name="Johannesson H."/>
        </authorList>
    </citation>
    <scope>NUCLEOTIDE SEQUENCE</scope>
    <source>
        <strain evidence="2">CBS 314.62</strain>
    </source>
</reference>